<dbReference type="OrthoDB" id="26378at2"/>
<sequence>MLHLDGPIYYLGTLERPLLIKTGPPLALLFTSCDIARQFPSNVTVLAGLDVQVADDWRAKEELFKTLLLHGIEAYLLDPSPDRPLRAQPHAVRAALVYVQSHKTQTACL</sequence>
<proteinExistence type="predicted"/>
<dbReference type="EMBL" id="QWKX01000089">
    <property type="protein sequence ID" value="RIH74877.1"/>
    <property type="molecule type" value="Genomic_DNA"/>
</dbReference>
<reference evidence="1 2" key="1">
    <citation type="submission" date="2018-08" db="EMBL/GenBank/DDBJ databases">
        <title>Meiothermus cateniformans JCM 15151 genome sequencing project.</title>
        <authorList>
            <person name="Da Costa M.S."/>
            <person name="Albuquerque L."/>
            <person name="Raposo P."/>
            <person name="Froufe H.J.C."/>
            <person name="Barroso C.S."/>
            <person name="Egas C."/>
        </authorList>
    </citation>
    <scope>NUCLEOTIDE SEQUENCE [LARGE SCALE GENOMIC DNA]</scope>
    <source>
        <strain evidence="1 2">JCM 15151</strain>
    </source>
</reference>
<evidence type="ECO:0000313" key="2">
    <source>
        <dbReference type="Proteomes" id="UP000266089"/>
    </source>
</evidence>
<gene>
    <name evidence="1" type="ORF">Mcate_02515</name>
</gene>
<evidence type="ECO:0000313" key="1">
    <source>
        <dbReference type="EMBL" id="RIH74877.1"/>
    </source>
</evidence>
<comment type="caution">
    <text evidence="1">The sequence shown here is derived from an EMBL/GenBank/DDBJ whole genome shotgun (WGS) entry which is preliminary data.</text>
</comment>
<dbReference type="Proteomes" id="UP000266089">
    <property type="component" value="Unassembled WGS sequence"/>
</dbReference>
<organism evidence="1 2">
    <name type="scientific">Meiothermus taiwanensis</name>
    <dbReference type="NCBI Taxonomy" id="172827"/>
    <lineage>
        <taxon>Bacteria</taxon>
        <taxon>Thermotogati</taxon>
        <taxon>Deinococcota</taxon>
        <taxon>Deinococci</taxon>
        <taxon>Thermales</taxon>
        <taxon>Thermaceae</taxon>
        <taxon>Meiothermus</taxon>
    </lineage>
</organism>
<dbReference type="RefSeq" id="WP_013015025.1">
    <property type="nucleotide sequence ID" value="NZ_QWKX01000089.1"/>
</dbReference>
<accession>A0A399DSA7</accession>
<protein>
    <submittedName>
        <fullName evidence="1">Uncharacterized protein</fullName>
    </submittedName>
</protein>
<name>A0A399DSA7_9DEIN</name>
<dbReference type="AlphaFoldDB" id="A0A399DSA7"/>